<dbReference type="Proteomes" id="UP001431449">
    <property type="component" value="Unassembled WGS sequence"/>
</dbReference>
<dbReference type="Gene3D" id="3.50.50.60">
    <property type="entry name" value="FAD/NAD(P)-binding domain"/>
    <property type="match status" value="1"/>
</dbReference>
<dbReference type="InterPro" id="IPR036188">
    <property type="entry name" value="FAD/NAD-bd_sf"/>
</dbReference>
<dbReference type="PANTHER" id="PTHR13847">
    <property type="entry name" value="SARCOSINE DEHYDROGENASE-RELATED"/>
    <property type="match status" value="1"/>
</dbReference>
<dbReference type="PANTHER" id="PTHR13847:SF281">
    <property type="entry name" value="FAD DEPENDENT OXIDOREDUCTASE DOMAIN-CONTAINING PROTEIN"/>
    <property type="match status" value="1"/>
</dbReference>
<gene>
    <name evidence="3" type="ORF">M0G41_08715</name>
</gene>
<keyword evidence="1" id="KW-0560">Oxidoreductase</keyword>
<name>A0ABT0GGW1_9GAMM</name>
<dbReference type="RefSeq" id="WP_248208004.1">
    <property type="nucleotide sequence ID" value="NZ_JALNMH010000006.1"/>
</dbReference>
<keyword evidence="4" id="KW-1185">Reference proteome</keyword>
<reference evidence="3" key="1">
    <citation type="submission" date="2022-04" db="EMBL/GenBank/DDBJ databases">
        <title>Lysobacter sp. CAU 1642 isolated from sea sand.</title>
        <authorList>
            <person name="Kim W."/>
        </authorList>
    </citation>
    <scope>NUCLEOTIDE SEQUENCE</scope>
    <source>
        <strain evidence="3">CAU 1642</strain>
    </source>
</reference>
<dbReference type="SUPFAM" id="SSF51905">
    <property type="entry name" value="FAD/NAD(P)-binding domain"/>
    <property type="match status" value="1"/>
</dbReference>
<dbReference type="InterPro" id="IPR006076">
    <property type="entry name" value="FAD-dep_OxRdtase"/>
</dbReference>
<sequence>MSEPLPHAPSWYAASVDAAPLLPALKGDLGADVVVLGGGLTGLSAAIELAEAGRRVVVLEAQRIGWGASGRNGGQAIFGYGCEPHVLEAALGSDVARAMFDWSLEGVEMIHQRSARFGIDCDWQPGHAHVAIKPRQERALRAEREQLAERYGYELEWWPRETLVRQLDSRRYLGALFDARSGHLHPLKYVQGLARAARELGVQVFEASPVIRIERGEPLHFHTPAGRVTAAFGVLGGNAYLGPLVPELRTRLMPVGSYIAVTEPLGEARARGLIGNGMAVADVNWALDYFRLTRDHRLLFGGRASYSTLPPPHLPGVMRRRIAKVFPNLGPVKLEYVWGGNIGITASRAPHWGRLGSNLYYAQGYSGHGLNTAQLAGRIIAEAIRGQSERLDAFARLRHLPFPGGRWLRTPLLVTAMGWYKLRDALW</sequence>
<evidence type="ECO:0000256" key="1">
    <source>
        <dbReference type="ARBA" id="ARBA00023002"/>
    </source>
</evidence>
<protein>
    <submittedName>
        <fullName evidence="3">FAD-binding oxidoreductase</fullName>
    </submittedName>
</protein>
<dbReference type="EMBL" id="JALNMH010000006">
    <property type="protein sequence ID" value="MCK7593750.1"/>
    <property type="molecule type" value="Genomic_DNA"/>
</dbReference>
<organism evidence="3 4">
    <name type="scientific">Pseudomarimonas salicorniae</name>
    <dbReference type="NCBI Taxonomy" id="2933270"/>
    <lineage>
        <taxon>Bacteria</taxon>
        <taxon>Pseudomonadati</taxon>
        <taxon>Pseudomonadota</taxon>
        <taxon>Gammaproteobacteria</taxon>
        <taxon>Lysobacterales</taxon>
        <taxon>Lysobacteraceae</taxon>
        <taxon>Pseudomarimonas</taxon>
    </lineage>
</organism>
<comment type="caution">
    <text evidence="3">The sequence shown here is derived from an EMBL/GenBank/DDBJ whole genome shotgun (WGS) entry which is preliminary data.</text>
</comment>
<evidence type="ECO:0000313" key="3">
    <source>
        <dbReference type="EMBL" id="MCK7593750.1"/>
    </source>
</evidence>
<feature type="domain" description="FAD dependent oxidoreductase" evidence="2">
    <location>
        <begin position="32"/>
        <end position="382"/>
    </location>
</feature>
<evidence type="ECO:0000259" key="2">
    <source>
        <dbReference type="Pfam" id="PF01266"/>
    </source>
</evidence>
<proteinExistence type="predicted"/>
<evidence type="ECO:0000313" key="4">
    <source>
        <dbReference type="Proteomes" id="UP001431449"/>
    </source>
</evidence>
<dbReference type="Pfam" id="PF01266">
    <property type="entry name" value="DAO"/>
    <property type="match status" value="1"/>
</dbReference>
<dbReference type="Gene3D" id="3.30.9.10">
    <property type="entry name" value="D-Amino Acid Oxidase, subunit A, domain 2"/>
    <property type="match status" value="1"/>
</dbReference>
<accession>A0ABT0GGW1</accession>
<dbReference type="PRINTS" id="PR00420">
    <property type="entry name" value="RNGMNOXGNASE"/>
</dbReference>